<evidence type="ECO:0000256" key="1">
    <source>
        <dbReference type="SAM" id="SignalP"/>
    </source>
</evidence>
<feature type="signal peptide" evidence="1">
    <location>
        <begin position="1"/>
        <end position="22"/>
    </location>
</feature>
<organism evidence="3 4">
    <name type="scientific">Spartinivicinus marinus</name>
    <dbReference type="NCBI Taxonomy" id="2994442"/>
    <lineage>
        <taxon>Bacteria</taxon>
        <taxon>Pseudomonadati</taxon>
        <taxon>Pseudomonadota</taxon>
        <taxon>Gammaproteobacteria</taxon>
        <taxon>Oceanospirillales</taxon>
        <taxon>Zooshikellaceae</taxon>
        <taxon>Spartinivicinus</taxon>
    </lineage>
</organism>
<dbReference type="EMBL" id="JACCKB010000008">
    <property type="protein sequence ID" value="NYZ65851.1"/>
    <property type="molecule type" value="Genomic_DNA"/>
</dbReference>
<dbReference type="PANTHER" id="PTHR23150">
    <property type="entry name" value="SULFATASE MODIFYING FACTOR 1, 2"/>
    <property type="match status" value="1"/>
</dbReference>
<keyword evidence="4" id="KW-1185">Reference proteome</keyword>
<evidence type="ECO:0000259" key="2">
    <source>
        <dbReference type="Pfam" id="PF03781"/>
    </source>
</evidence>
<keyword evidence="1" id="KW-0732">Signal</keyword>
<name>A0A853I7F8_9GAMM</name>
<dbReference type="AlphaFoldDB" id="A0A853I7F8"/>
<dbReference type="InterPro" id="IPR016187">
    <property type="entry name" value="CTDL_fold"/>
</dbReference>
<sequence length="280" mass="32088">MRNSIVPFLLLCIILLNISGCSDDLSPEELEKRTNELLARTKENMLLVQGGSFIMGNQPANYKKENPHKTHNALEHKVTLSDYYISKYETTLEDYQFFAKVTNHFIDEAIDGEFVGLSPKSPVNYVTWEDANAYCQWLANMSGEPYRLPTEAEWEYAARSRGQDVQYATDDNTLQPGMNTAPNEYQQYAAPIDTYPPNPLGVYGMETGYAEWVSDWYSTDYFFNSPEKDPKGPQSGEEKVFRGARVNRNISFKYLYTRKGMNPSTREQSFIGFRCAKDVK</sequence>
<feature type="domain" description="Sulfatase-modifying factor enzyme-like" evidence="2">
    <location>
        <begin position="43"/>
        <end position="277"/>
    </location>
</feature>
<protein>
    <submittedName>
        <fullName evidence="3">SUMF1/EgtB/PvdO family nonheme iron enzyme</fullName>
    </submittedName>
</protein>
<dbReference type="InterPro" id="IPR042095">
    <property type="entry name" value="SUMF_sf"/>
</dbReference>
<reference evidence="3 4" key="1">
    <citation type="submission" date="2020-07" db="EMBL/GenBank/DDBJ databases">
        <title>Endozoicomonas sp. nov., isolated from sediment.</title>
        <authorList>
            <person name="Gu T."/>
        </authorList>
    </citation>
    <scope>NUCLEOTIDE SEQUENCE [LARGE SCALE GENOMIC DNA]</scope>
    <source>
        <strain evidence="3 4">SM1973</strain>
    </source>
</reference>
<dbReference type="Proteomes" id="UP000569732">
    <property type="component" value="Unassembled WGS sequence"/>
</dbReference>
<evidence type="ECO:0000313" key="3">
    <source>
        <dbReference type="EMBL" id="NYZ65851.1"/>
    </source>
</evidence>
<accession>A0A853I7F8</accession>
<gene>
    <name evidence="3" type="ORF">H0A36_07475</name>
</gene>
<evidence type="ECO:0000313" key="4">
    <source>
        <dbReference type="Proteomes" id="UP000569732"/>
    </source>
</evidence>
<feature type="chain" id="PRO_5032917544" evidence="1">
    <location>
        <begin position="23"/>
        <end position="280"/>
    </location>
</feature>
<dbReference type="RefSeq" id="WP_180567879.1">
    <property type="nucleotide sequence ID" value="NZ_JACCKB010000008.1"/>
</dbReference>
<comment type="caution">
    <text evidence="3">The sequence shown here is derived from an EMBL/GenBank/DDBJ whole genome shotgun (WGS) entry which is preliminary data.</text>
</comment>
<dbReference type="InterPro" id="IPR051043">
    <property type="entry name" value="Sulfatase_Mod_Factor_Kinase"/>
</dbReference>
<dbReference type="Gene3D" id="3.90.1580.10">
    <property type="entry name" value="paralog of FGE (formylglycine-generating enzyme)"/>
    <property type="match status" value="1"/>
</dbReference>
<dbReference type="InterPro" id="IPR005532">
    <property type="entry name" value="SUMF_dom"/>
</dbReference>
<dbReference type="PANTHER" id="PTHR23150:SF19">
    <property type="entry name" value="FORMYLGLYCINE-GENERATING ENZYME"/>
    <property type="match status" value="1"/>
</dbReference>
<dbReference type="Pfam" id="PF03781">
    <property type="entry name" value="FGE-sulfatase"/>
    <property type="match status" value="1"/>
</dbReference>
<dbReference type="GO" id="GO:0120147">
    <property type="term" value="F:formylglycine-generating oxidase activity"/>
    <property type="evidence" value="ECO:0007669"/>
    <property type="project" value="TreeGrafter"/>
</dbReference>
<proteinExistence type="predicted"/>
<dbReference type="SUPFAM" id="SSF56436">
    <property type="entry name" value="C-type lectin-like"/>
    <property type="match status" value="1"/>
</dbReference>